<evidence type="ECO:0000256" key="1">
    <source>
        <dbReference type="ARBA" id="ARBA00023054"/>
    </source>
</evidence>
<sequence length="228" mass="25669">MNNSKKSTLDLIQNEIIENIRREKELKNGFSSMSNPDCIKNNNNSVEIKTNGVSNTNGSIRRFTPNPNTKGVMHKFFKNRGKVSSSLLKSTDSQNNWYSDASFEPAKLTVEKGKPLRNGYIPAEEKIVKELLDFQVRETELRNERRKSQPDLIAALELEGYQSETNVLKPSKSMASLYQPEEGLRDISSAPSSLKTARSLAELCDISDEEVDMPGKHNSILCNTTHFN</sequence>
<dbReference type="EMBL" id="OU896712">
    <property type="protein sequence ID" value="CAG9822928.1"/>
    <property type="molecule type" value="Genomic_DNA"/>
</dbReference>
<reference evidence="3" key="2">
    <citation type="submission" date="2022-10" db="EMBL/GenBank/DDBJ databases">
        <authorList>
            <consortium name="ENA_rothamsted_submissions"/>
            <consortium name="culmorum"/>
            <person name="King R."/>
        </authorList>
    </citation>
    <scope>NUCLEOTIDE SEQUENCE</scope>
</reference>
<gene>
    <name evidence="3" type="ORF">PHAECO_LOCUS10530</name>
</gene>
<keyword evidence="1" id="KW-0175">Coiled coil</keyword>
<dbReference type="InterPro" id="IPR029304">
    <property type="entry name" value="AKAP2_C"/>
</dbReference>
<evidence type="ECO:0000313" key="4">
    <source>
        <dbReference type="Proteomes" id="UP001153737"/>
    </source>
</evidence>
<keyword evidence="4" id="KW-1185">Reference proteome</keyword>
<accession>A0A9N9SH18</accession>
<dbReference type="OrthoDB" id="6512841at2759"/>
<protein>
    <recommendedName>
        <fullName evidence="2">A-kinase anchor protein 2 C-terminal domain-containing protein</fullName>
    </recommendedName>
</protein>
<dbReference type="AlphaFoldDB" id="A0A9N9SH18"/>
<reference evidence="3" key="1">
    <citation type="submission" date="2022-01" db="EMBL/GenBank/DDBJ databases">
        <authorList>
            <person name="King R."/>
        </authorList>
    </citation>
    <scope>NUCLEOTIDE SEQUENCE</scope>
</reference>
<feature type="domain" description="A-kinase anchor protein 2 C-terminal" evidence="2">
    <location>
        <begin position="37"/>
        <end position="175"/>
    </location>
</feature>
<name>A0A9N9SH18_PHACE</name>
<evidence type="ECO:0000313" key="3">
    <source>
        <dbReference type="EMBL" id="CAG9822928.1"/>
    </source>
</evidence>
<dbReference type="Proteomes" id="UP001153737">
    <property type="component" value="Chromosome 6"/>
</dbReference>
<organism evidence="3 4">
    <name type="scientific">Phaedon cochleariae</name>
    <name type="common">Mustard beetle</name>
    <dbReference type="NCBI Taxonomy" id="80249"/>
    <lineage>
        <taxon>Eukaryota</taxon>
        <taxon>Metazoa</taxon>
        <taxon>Ecdysozoa</taxon>
        <taxon>Arthropoda</taxon>
        <taxon>Hexapoda</taxon>
        <taxon>Insecta</taxon>
        <taxon>Pterygota</taxon>
        <taxon>Neoptera</taxon>
        <taxon>Endopterygota</taxon>
        <taxon>Coleoptera</taxon>
        <taxon>Polyphaga</taxon>
        <taxon>Cucujiformia</taxon>
        <taxon>Chrysomeloidea</taxon>
        <taxon>Chrysomelidae</taxon>
        <taxon>Chrysomelinae</taxon>
        <taxon>Chrysomelini</taxon>
        <taxon>Phaedon</taxon>
    </lineage>
</organism>
<proteinExistence type="predicted"/>
<evidence type="ECO:0000259" key="2">
    <source>
        <dbReference type="Pfam" id="PF15304"/>
    </source>
</evidence>
<dbReference type="Pfam" id="PF15304">
    <property type="entry name" value="AKAP2_C"/>
    <property type="match status" value="1"/>
</dbReference>